<reference evidence="8 9" key="1">
    <citation type="submission" date="2020-04" db="EMBL/GenBank/DDBJ databases">
        <title>Novel Paenibacillus strain UniB2 isolated from commercial digestive syrup.</title>
        <authorList>
            <person name="Thorat V."/>
            <person name="Kirdat K."/>
            <person name="Tiwarekar B."/>
            <person name="Yadav A."/>
        </authorList>
    </citation>
    <scope>NUCLEOTIDE SEQUENCE [LARGE SCALE GENOMIC DNA]</scope>
    <source>
        <strain evidence="8 9">UniB2</strain>
    </source>
</reference>
<feature type="transmembrane region" description="Helical" evidence="7">
    <location>
        <begin position="46"/>
        <end position="68"/>
    </location>
</feature>
<dbReference type="KEGG" id="palr:HGI30_18235"/>
<dbReference type="PANTHER" id="PTHR34184:SF4">
    <property type="entry name" value="UPF0718 PROTEIN YCGR"/>
    <property type="match status" value="1"/>
</dbReference>
<keyword evidence="6 7" id="KW-0472">Membrane</keyword>
<gene>
    <name evidence="8" type="ORF">HGI30_18235</name>
</gene>
<feature type="transmembrane region" description="Helical" evidence="7">
    <location>
        <begin position="119"/>
        <end position="141"/>
    </location>
</feature>
<name>A0A6H2H0V8_9BACL</name>
<comment type="similarity">
    <text evidence="2">Belongs to the UPF0718 family.</text>
</comment>
<dbReference type="Proteomes" id="UP000502136">
    <property type="component" value="Chromosome"/>
</dbReference>
<keyword evidence="5 7" id="KW-1133">Transmembrane helix</keyword>
<protein>
    <submittedName>
        <fullName evidence="8">Permease</fullName>
    </submittedName>
</protein>
<dbReference type="GO" id="GO:0005886">
    <property type="term" value="C:plasma membrane"/>
    <property type="evidence" value="ECO:0007669"/>
    <property type="project" value="UniProtKB-SubCell"/>
</dbReference>
<evidence type="ECO:0000256" key="6">
    <source>
        <dbReference type="ARBA" id="ARBA00023136"/>
    </source>
</evidence>
<evidence type="ECO:0000313" key="9">
    <source>
        <dbReference type="Proteomes" id="UP000502136"/>
    </source>
</evidence>
<evidence type="ECO:0000313" key="8">
    <source>
        <dbReference type="EMBL" id="QJC53324.1"/>
    </source>
</evidence>
<feature type="transmembrane region" description="Helical" evidence="7">
    <location>
        <begin position="280"/>
        <end position="301"/>
    </location>
</feature>
<keyword evidence="3" id="KW-1003">Cell membrane</keyword>
<dbReference type="InterPro" id="IPR005524">
    <property type="entry name" value="DUF318"/>
</dbReference>
<dbReference type="PANTHER" id="PTHR34184">
    <property type="entry name" value="UPF0718 PROTEIN YCGR"/>
    <property type="match status" value="1"/>
</dbReference>
<proteinExistence type="inferred from homology"/>
<dbReference type="InterPro" id="IPR052923">
    <property type="entry name" value="UPF0718"/>
</dbReference>
<keyword evidence="9" id="KW-1185">Reference proteome</keyword>
<dbReference type="RefSeq" id="WP_168908864.1">
    <property type="nucleotide sequence ID" value="NZ_CP051428.1"/>
</dbReference>
<evidence type="ECO:0000256" key="2">
    <source>
        <dbReference type="ARBA" id="ARBA00006386"/>
    </source>
</evidence>
<feature type="transmembrane region" description="Helical" evidence="7">
    <location>
        <begin position="217"/>
        <end position="237"/>
    </location>
</feature>
<evidence type="ECO:0000256" key="7">
    <source>
        <dbReference type="SAM" id="Phobius"/>
    </source>
</evidence>
<feature type="transmembrane region" description="Helical" evidence="7">
    <location>
        <begin position="249"/>
        <end position="268"/>
    </location>
</feature>
<feature type="transmembrane region" description="Helical" evidence="7">
    <location>
        <begin position="6"/>
        <end position="25"/>
    </location>
</feature>
<evidence type="ECO:0000256" key="1">
    <source>
        <dbReference type="ARBA" id="ARBA00004651"/>
    </source>
</evidence>
<sequence length="332" mass="35148">MTRRLLPLLAAVSTIGAGGVLLLIARRDMGLDAAAASRFSSVFIGILLEALPYLLLGVAISAVLQVYLSERLLRRLLPRHPLLAVTAAGLLGVIFPLCECGMIPAVRRLIRKGMPAYAGIAYILAGPVVNPVVFTSTWAAFGGTPQMAIARAGLAFFVAFAIGAILWKTLRGDPLKADLASLYASLPQEEAQERPSGSRLQSAALHATDEFFDMGKYLILGAALATLFQTAVSRSFLEELGGSQLLSHLFLMGIAFLLSLCSTSDAFVAASLGGSFENGALLAFLVFGPMIDLKSMLLLLASFRVRVVLLVAGLAALLTLTGSWLLEAIYLP</sequence>
<dbReference type="AlphaFoldDB" id="A0A6H2H0V8"/>
<feature type="transmembrane region" description="Helical" evidence="7">
    <location>
        <begin position="80"/>
        <end position="98"/>
    </location>
</feature>
<dbReference type="EMBL" id="CP051428">
    <property type="protein sequence ID" value="QJC53324.1"/>
    <property type="molecule type" value="Genomic_DNA"/>
</dbReference>
<comment type="subcellular location">
    <subcellularLocation>
        <location evidence="1">Cell membrane</location>
        <topology evidence="1">Multi-pass membrane protein</topology>
    </subcellularLocation>
</comment>
<evidence type="ECO:0000256" key="5">
    <source>
        <dbReference type="ARBA" id="ARBA00022989"/>
    </source>
</evidence>
<feature type="transmembrane region" description="Helical" evidence="7">
    <location>
        <begin position="307"/>
        <end position="326"/>
    </location>
</feature>
<organism evidence="8 9">
    <name type="scientific">Paenibacillus albicereus</name>
    <dbReference type="NCBI Taxonomy" id="2726185"/>
    <lineage>
        <taxon>Bacteria</taxon>
        <taxon>Bacillati</taxon>
        <taxon>Bacillota</taxon>
        <taxon>Bacilli</taxon>
        <taxon>Bacillales</taxon>
        <taxon>Paenibacillaceae</taxon>
        <taxon>Paenibacillus</taxon>
    </lineage>
</organism>
<evidence type="ECO:0000256" key="4">
    <source>
        <dbReference type="ARBA" id="ARBA00022692"/>
    </source>
</evidence>
<evidence type="ECO:0000256" key="3">
    <source>
        <dbReference type="ARBA" id="ARBA00022475"/>
    </source>
</evidence>
<accession>A0A6H2H0V8</accession>
<keyword evidence="4 7" id="KW-0812">Transmembrane</keyword>
<feature type="transmembrane region" description="Helical" evidence="7">
    <location>
        <begin position="147"/>
        <end position="167"/>
    </location>
</feature>
<dbReference type="Pfam" id="PF03773">
    <property type="entry name" value="ArsP_1"/>
    <property type="match status" value="1"/>
</dbReference>